<comment type="caution">
    <text evidence="1">The sequence shown here is derived from an EMBL/GenBank/DDBJ whole genome shotgun (WGS) entry which is preliminary data.</text>
</comment>
<proteinExistence type="predicted"/>
<accession>A0A1E5SXZ2</accession>
<sequence>MDIYEEYIEGLIQMAEDALYDDKYDEARKWLECGLHEEPGYPRLHIKLGELYHYHIKNCEKAEFQYQLAIKFNPKEQEFYENLVQLYYEENKYQGIRIWLNKAIPYENINRVFIYGNLGQVAEAETNYNMAITFYKKARLASLNNYVTDELKGHIKRNKYKRLKRLLGKAKHNAEAQASTNTNN</sequence>
<evidence type="ECO:0000313" key="1">
    <source>
        <dbReference type="EMBL" id="OEK03991.1"/>
    </source>
</evidence>
<dbReference type="SMART" id="SM00028">
    <property type="entry name" value="TPR"/>
    <property type="match status" value="3"/>
</dbReference>
<dbReference type="Gene3D" id="1.25.40.10">
    <property type="entry name" value="Tetratricopeptide repeat domain"/>
    <property type="match status" value="1"/>
</dbReference>
<dbReference type="RefSeq" id="WP_069835496.1">
    <property type="nucleotide sequence ID" value="NZ_MDGQ01000005.1"/>
</dbReference>
<name>A0A1E5SXZ2_9BACT</name>
<dbReference type="Proteomes" id="UP000095552">
    <property type="component" value="Unassembled WGS sequence"/>
</dbReference>
<dbReference type="OrthoDB" id="791132at2"/>
<keyword evidence="2" id="KW-1185">Reference proteome</keyword>
<dbReference type="SUPFAM" id="SSF48452">
    <property type="entry name" value="TPR-like"/>
    <property type="match status" value="1"/>
</dbReference>
<protein>
    <submittedName>
        <fullName evidence="1">Uncharacterized protein</fullName>
    </submittedName>
</protein>
<reference evidence="1 2" key="1">
    <citation type="submission" date="2016-08" db="EMBL/GenBank/DDBJ databases">
        <title>Draft genome of Fabibacter sp. strain SK-8.</title>
        <authorList>
            <person name="Wong S.-K."/>
            <person name="Hamasaki K."/>
            <person name="Yoshizawa S."/>
        </authorList>
    </citation>
    <scope>NUCLEOTIDE SEQUENCE [LARGE SCALE GENOMIC DNA]</scope>
    <source>
        <strain evidence="1 2">SK-8</strain>
    </source>
</reference>
<evidence type="ECO:0000313" key="2">
    <source>
        <dbReference type="Proteomes" id="UP000095552"/>
    </source>
</evidence>
<organism evidence="1 2">
    <name type="scientific">Roseivirga misakiensis</name>
    <dbReference type="NCBI Taxonomy" id="1563681"/>
    <lineage>
        <taxon>Bacteria</taxon>
        <taxon>Pseudomonadati</taxon>
        <taxon>Bacteroidota</taxon>
        <taxon>Cytophagia</taxon>
        <taxon>Cytophagales</taxon>
        <taxon>Roseivirgaceae</taxon>
        <taxon>Roseivirga</taxon>
    </lineage>
</organism>
<dbReference type="InterPro" id="IPR011990">
    <property type="entry name" value="TPR-like_helical_dom_sf"/>
</dbReference>
<dbReference type="EMBL" id="MDGQ01000005">
    <property type="protein sequence ID" value="OEK03991.1"/>
    <property type="molecule type" value="Genomic_DNA"/>
</dbReference>
<dbReference type="InterPro" id="IPR019734">
    <property type="entry name" value="TPR_rpt"/>
</dbReference>
<gene>
    <name evidence="1" type="ORF">BFP71_10865</name>
</gene>
<dbReference type="AlphaFoldDB" id="A0A1E5SXZ2"/>
<dbReference type="STRING" id="1563681.BFP71_10865"/>